<dbReference type="GO" id="GO:0006334">
    <property type="term" value="P:nucleosome assembly"/>
    <property type="evidence" value="ECO:0007669"/>
    <property type="project" value="InterPro"/>
</dbReference>
<evidence type="ECO:0008006" key="6">
    <source>
        <dbReference type="Google" id="ProtNLM"/>
    </source>
</evidence>
<dbReference type="PANTHER" id="PTHR11875">
    <property type="entry name" value="TESTIS-SPECIFIC Y-ENCODED PROTEIN"/>
    <property type="match status" value="1"/>
</dbReference>
<dbReference type="InterPro" id="IPR002164">
    <property type="entry name" value="NAP_family"/>
</dbReference>
<evidence type="ECO:0000313" key="5">
    <source>
        <dbReference type="Proteomes" id="UP000828390"/>
    </source>
</evidence>
<name>A0A9D4S888_DREPO</name>
<proteinExistence type="inferred from homology"/>
<accession>A0A9D4S888</accession>
<protein>
    <recommendedName>
        <fullName evidence="6">Protein SET</fullName>
    </recommendedName>
</protein>
<feature type="region of interest" description="Disordered" evidence="3">
    <location>
        <begin position="225"/>
        <end position="343"/>
    </location>
</feature>
<feature type="compositionally biased region" description="Acidic residues" evidence="3">
    <location>
        <begin position="270"/>
        <end position="314"/>
    </location>
</feature>
<gene>
    <name evidence="4" type="ORF">DPMN_017519</name>
</gene>
<dbReference type="Gene3D" id="3.30.1120.90">
    <property type="entry name" value="Nucleosome assembly protein"/>
    <property type="match status" value="1"/>
</dbReference>
<reference evidence="4" key="1">
    <citation type="journal article" date="2019" name="bioRxiv">
        <title>The Genome of the Zebra Mussel, Dreissena polymorpha: A Resource for Invasive Species Research.</title>
        <authorList>
            <person name="McCartney M.A."/>
            <person name="Auch B."/>
            <person name="Kono T."/>
            <person name="Mallez S."/>
            <person name="Zhang Y."/>
            <person name="Obille A."/>
            <person name="Becker A."/>
            <person name="Abrahante J.E."/>
            <person name="Garbe J."/>
            <person name="Badalamenti J.P."/>
            <person name="Herman A."/>
            <person name="Mangelson H."/>
            <person name="Liachko I."/>
            <person name="Sullivan S."/>
            <person name="Sone E.D."/>
            <person name="Koren S."/>
            <person name="Silverstein K.A.T."/>
            <person name="Beckman K.B."/>
            <person name="Gohl D.M."/>
        </authorList>
    </citation>
    <scope>NUCLEOTIDE SEQUENCE</scope>
    <source>
        <strain evidence="4">Duluth1</strain>
        <tissue evidence="4">Whole animal</tissue>
    </source>
</reference>
<dbReference type="Gene3D" id="1.20.5.1500">
    <property type="match status" value="1"/>
</dbReference>
<evidence type="ECO:0000256" key="3">
    <source>
        <dbReference type="SAM" id="MobiDB-lite"/>
    </source>
</evidence>
<organism evidence="4 5">
    <name type="scientific">Dreissena polymorpha</name>
    <name type="common">Zebra mussel</name>
    <name type="synonym">Mytilus polymorpha</name>
    <dbReference type="NCBI Taxonomy" id="45954"/>
    <lineage>
        <taxon>Eukaryota</taxon>
        <taxon>Metazoa</taxon>
        <taxon>Spiralia</taxon>
        <taxon>Lophotrochozoa</taxon>
        <taxon>Mollusca</taxon>
        <taxon>Bivalvia</taxon>
        <taxon>Autobranchia</taxon>
        <taxon>Heteroconchia</taxon>
        <taxon>Euheterodonta</taxon>
        <taxon>Imparidentia</taxon>
        <taxon>Neoheterodontei</taxon>
        <taxon>Myida</taxon>
        <taxon>Dreissenoidea</taxon>
        <taxon>Dreissenidae</taxon>
        <taxon>Dreissena</taxon>
    </lineage>
</organism>
<dbReference type="Pfam" id="PF00956">
    <property type="entry name" value="NAP"/>
    <property type="match status" value="1"/>
</dbReference>
<feature type="compositionally biased region" description="Basic and acidic residues" evidence="3">
    <location>
        <begin position="384"/>
        <end position="394"/>
    </location>
</feature>
<dbReference type="InterPro" id="IPR037231">
    <property type="entry name" value="NAP-like_sf"/>
</dbReference>
<feature type="compositionally biased region" description="Basic and acidic residues" evidence="3">
    <location>
        <begin position="315"/>
        <end position="343"/>
    </location>
</feature>
<sequence>MSAPSDAKVPKMSSSDKECMSLDIQKALEDIEDCQSTLEDLSDKASGEIMQVELKYIQLKRPHFDKRNEIISRIDHFWITSLLNHPKLANIVEADEEECLRHLKQINFEEFPDMRTGFSVHFHFEENPFFSNQVLTKSFHLSPKAGQKSSNSTEISWKPSKSGGLNLLQQHTERALKGHGRTFFSWFVEVTEASRDRIIKMLKDDIWPNPLQYFLAADVDENGFTDSDSYDDDDIPVQNIEDDSVVIVGDDDSDDDDVYEVEDDSKLSMEDSENDDDDGDDDGLDSAQELEETVESIEVEDDEFEDEDDDDDEDAIHVLDSDSDPEVHEITDTPDKPPTEKDSIDRIMAAAMLDFSEAERLESNTPSVVDKKDNSALTVEEEIEKIKGNSDKTVVETGEGNSQGGKSESDGKDCGAEKNVNGEGSSDKGGEQGVESSNEEEGKEKPNNNKKAPSRKRPLDTAD</sequence>
<feature type="compositionally biased region" description="Acidic residues" evidence="3">
    <location>
        <begin position="225"/>
        <end position="263"/>
    </location>
</feature>
<dbReference type="GO" id="GO:0005634">
    <property type="term" value="C:nucleus"/>
    <property type="evidence" value="ECO:0007669"/>
    <property type="project" value="InterPro"/>
</dbReference>
<reference evidence="4" key="2">
    <citation type="submission" date="2020-11" db="EMBL/GenBank/DDBJ databases">
        <authorList>
            <person name="McCartney M.A."/>
            <person name="Auch B."/>
            <person name="Kono T."/>
            <person name="Mallez S."/>
            <person name="Becker A."/>
            <person name="Gohl D.M."/>
            <person name="Silverstein K.A.T."/>
            <person name="Koren S."/>
            <person name="Bechman K.B."/>
            <person name="Herman A."/>
            <person name="Abrahante J.E."/>
            <person name="Garbe J."/>
        </authorList>
    </citation>
    <scope>NUCLEOTIDE SEQUENCE</scope>
    <source>
        <strain evidence="4">Duluth1</strain>
        <tissue evidence="4">Whole animal</tissue>
    </source>
</reference>
<dbReference type="AlphaFoldDB" id="A0A9D4S888"/>
<dbReference type="SUPFAM" id="SSF143113">
    <property type="entry name" value="NAP-like"/>
    <property type="match status" value="1"/>
</dbReference>
<evidence type="ECO:0000256" key="2">
    <source>
        <dbReference type="RuleBase" id="RU003876"/>
    </source>
</evidence>
<feature type="region of interest" description="Disordered" evidence="3">
    <location>
        <begin position="357"/>
        <end position="376"/>
    </location>
</feature>
<feature type="compositionally biased region" description="Basic and acidic residues" evidence="3">
    <location>
        <begin position="407"/>
        <end position="416"/>
    </location>
</feature>
<comment type="similarity">
    <text evidence="1 2">Belongs to the nucleosome assembly protein (NAP) family.</text>
</comment>
<evidence type="ECO:0000256" key="1">
    <source>
        <dbReference type="ARBA" id="ARBA00009947"/>
    </source>
</evidence>
<feature type="region of interest" description="Disordered" evidence="3">
    <location>
        <begin position="383"/>
        <end position="463"/>
    </location>
</feature>
<dbReference type="Proteomes" id="UP000828390">
    <property type="component" value="Unassembled WGS sequence"/>
</dbReference>
<keyword evidence="5" id="KW-1185">Reference proteome</keyword>
<comment type="caution">
    <text evidence="4">The sequence shown here is derived from an EMBL/GenBank/DDBJ whole genome shotgun (WGS) entry which is preliminary data.</text>
</comment>
<dbReference type="OrthoDB" id="304517at2759"/>
<dbReference type="EMBL" id="JAIWYP010000001">
    <property type="protein sequence ID" value="KAH3893372.1"/>
    <property type="molecule type" value="Genomic_DNA"/>
</dbReference>
<evidence type="ECO:0000313" key="4">
    <source>
        <dbReference type="EMBL" id="KAH3893372.1"/>
    </source>
</evidence>